<dbReference type="NCBIfam" id="TIGR02937">
    <property type="entry name" value="sigma70-ECF"/>
    <property type="match status" value="1"/>
</dbReference>
<dbReference type="InterPro" id="IPR013249">
    <property type="entry name" value="RNA_pol_sigma70_r4_t2"/>
</dbReference>
<dbReference type="STRING" id="52.CMC5_003510"/>
<protein>
    <recommendedName>
        <fullName evidence="6">RNA polymerase sigma factor</fullName>
    </recommendedName>
</protein>
<dbReference type="GO" id="GO:0016987">
    <property type="term" value="F:sigma factor activity"/>
    <property type="evidence" value="ECO:0007669"/>
    <property type="project" value="UniProtKB-KW"/>
</dbReference>
<dbReference type="InterPro" id="IPR014284">
    <property type="entry name" value="RNA_pol_sigma-70_dom"/>
</dbReference>
<dbReference type="Proteomes" id="UP000067626">
    <property type="component" value="Chromosome"/>
</dbReference>
<dbReference type="Gene3D" id="1.10.10.10">
    <property type="entry name" value="Winged helix-like DNA-binding domain superfamily/Winged helix DNA-binding domain"/>
    <property type="match status" value="1"/>
</dbReference>
<dbReference type="RefSeq" id="WP_050428786.1">
    <property type="nucleotide sequence ID" value="NZ_CP012159.1"/>
</dbReference>
<dbReference type="InterPro" id="IPR036388">
    <property type="entry name" value="WH-like_DNA-bd_sf"/>
</dbReference>
<dbReference type="PANTHER" id="PTHR43133:SF51">
    <property type="entry name" value="RNA POLYMERASE SIGMA FACTOR"/>
    <property type="match status" value="1"/>
</dbReference>
<sequence>MAQPTDRELVDKALGGDAEAFGLLVRRHQKRIFRLAFHLVRSAAEAEDVTQETFVRAYQALGRFDGRSEPFTWLYRIAVNLSLNTIRARKPTRDATSSDDPRVESLLRETRLTFGGDPATASQQKQLATALCDGIDALSDTLRTTLILVCIDGVPHEEASKILGCPEGTVAWRVHEARRKLREYLAGRGFGGEAV</sequence>
<evidence type="ECO:0000259" key="7">
    <source>
        <dbReference type="Pfam" id="PF04542"/>
    </source>
</evidence>
<proteinExistence type="inferred from homology"/>
<dbReference type="GO" id="GO:0006352">
    <property type="term" value="P:DNA-templated transcription initiation"/>
    <property type="evidence" value="ECO:0007669"/>
    <property type="project" value="InterPro"/>
</dbReference>
<dbReference type="SUPFAM" id="SSF88659">
    <property type="entry name" value="Sigma3 and sigma4 domains of RNA polymerase sigma factors"/>
    <property type="match status" value="1"/>
</dbReference>
<feature type="domain" description="RNA polymerase sigma-70 region 2" evidence="7">
    <location>
        <begin position="24"/>
        <end position="90"/>
    </location>
</feature>
<keyword evidence="5 6" id="KW-0804">Transcription</keyword>
<gene>
    <name evidence="9" type="primary">algU</name>
    <name evidence="9" type="ORF">CMC5_003510</name>
</gene>
<dbReference type="Gene3D" id="1.10.1740.10">
    <property type="match status" value="1"/>
</dbReference>
<dbReference type="PROSITE" id="PS01063">
    <property type="entry name" value="SIGMA70_ECF"/>
    <property type="match status" value="1"/>
</dbReference>
<dbReference type="PANTHER" id="PTHR43133">
    <property type="entry name" value="RNA POLYMERASE ECF-TYPE SIGMA FACTO"/>
    <property type="match status" value="1"/>
</dbReference>
<dbReference type="AlphaFoldDB" id="A0A0K1E6C7"/>
<dbReference type="OrthoDB" id="5511424at2"/>
<evidence type="ECO:0000313" key="10">
    <source>
        <dbReference type="Proteomes" id="UP000067626"/>
    </source>
</evidence>
<accession>A0A0K1E6C7</accession>
<dbReference type="InterPro" id="IPR007627">
    <property type="entry name" value="RNA_pol_sigma70_r2"/>
</dbReference>
<dbReference type="InterPro" id="IPR013325">
    <property type="entry name" value="RNA_pol_sigma_r2"/>
</dbReference>
<dbReference type="GO" id="GO:0003677">
    <property type="term" value="F:DNA binding"/>
    <property type="evidence" value="ECO:0007669"/>
    <property type="project" value="UniProtKB-KW"/>
</dbReference>
<evidence type="ECO:0000256" key="4">
    <source>
        <dbReference type="ARBA" id="ARBA00023125"/>
    </source>
</evidence>
<dbReference type="SUPFAM" id="SSF88946">
    <property type="entry name" value="Sigma2 domain of RNA polymerase sigma factors"/>
    <property type="match status" value="1"/>
</dbReference>
<keyword evidence="10" id="KW-1185">Reference proteome</keyword>
<evidence type="ECO:0000256" key="6">
    <source>
        <dbReference type="RuleBase" id="RU000716"/>
    </source>
</evidence>
<dbReference type="Pfam" id="PF08281">
    <property type="entry name" value="Sigma70_r4_2"/>
    <property type="match status" value="1"/>
</dbReference>
<evidence type="ECO:0000256" key="5">
    <source>
        <dbReference type="ARBA" id="ARBA00023163"/>
    </source>
</evidence>
<feature type="domain" description="RNA polymerase sigma factor 70 region 4 type 2" evidence="8">
    <location>
        <begin position="135"/>
        <end position="181"/>
    </location>
</feature>
<reference evidence="9 10" key="1">
    <citation type="submission" date="2015-07" db="EMBL/GenBank/DDBJ databases">
        <title>Genome analysis of myxobacterium Chondromyces crocatus Cm c5 reveals a high potential for natural compound synthesis and the genetic basis for the loss of fruiting body formation.</title>
        <authorList>
            <person name="Zaburannyi N."/>
            <person name="Bunk B."/>
            <person name="Maier J."/>
            <person name="Overmann J."/>
            <person name="Mueller R."/>
        </authorList>
    </citation>
    <scope>NUCLEOTIDE SEQUENCE [LARGE SCALE GENOMIC DNA]</scope>
    <source>
        <strain evidence="9 10">Cm c5</strain>
    </source>
</reference>
<evidence type="ECO:0000256" key="1">
    <source>
        <dbReference type="ARBA" id="ARBA00010641"/>
    </source>
</evidence>
<evidence type="ECO:0000259" key="8">
    <source>
        <dbReference type="Pfam" id="PF08281"/>
    </source>
</evidence>
<evidence type="ECO:0000256" key="3">
    <source>
        <dbReference type="ARBA" id="ARBA00023082"/>
    </source>
</evidence>
<dbReference type="Pfam" id="PF04542">
    <property type="entry name" value="Sigma70_r2"/>
    <property type="match status" value="1"/>
</dbReference>
<dbReference type="EMBL" id="CP012159">
    <property type="protein sequence ID" value="AKT36237.1"/>
    <property type="molecule type" value="Genomic_DNA"/>
</dbReference>
<keyword evidence="4 6" id="KW-0238">DNA-binding</keyword>
<keyword evidence="2 6" id="KW-0805">Transcription regulation</keyword>
<dbReference type="PATRIC" id="fig|52.7.peg.377"/>
<dbReference type="InterPro" id="IPR000838">
    <property type="entry name" value="RNA_pol_sigma70_ECF_CS"/>
</dbReference>
<dbReference type="InterPro" id="IPR039425">
    <property type="entry name" value="RNA_pol_sigma-70-like"/>
</dbReference>
<evidence type="ECO:0000313" key="9">
    <source>
        <dbReference type="EMBL" id="AKT36237.1"/>
    </source>
</evidence>
<name>A0A0K1E6C7_CHOCO</name>
<dbReference type="InterPro" id="IPR013324">
    <property type="entry name" value="RNA_pol_sigma_r3/r4-like"/>
</dbReference>
<evidence type="ECO:0000256" key="2">
    <source>
        <dbReference type="ARBA" id="ARBA00023015"/>
    </source>
</evidence>
<dbReference type="KEGG" id="ccro:CMC5_003510"/>
<organism evidence="9 10">
    <name type="scientific">Chondromyces crocatus</name>
    <dbReference type="NCBI Taxonomy" id="52"/>
    <lineage>
        <taxon>Bacteria</taxon>
        <taxon>Pseudomonadati</taxon>
        <taxon>Myxococcota</taxon>
        <taxon>Polyangia</taxon>
        <taxon>Polyangiales</taxon>
        <taxon>Polyangiaceae</taxon>
        <taxon>Chondromyces</taxon>
    </lineage>
</organism>
<keyword evidence="3 6" id="KW-0731">Sigma factor</keyword>
<comment type="similarity">
    <text evidence="1 6">Belongs to the sigma-70 factor family. ECF subfamily.</text>
</comment>